<gene>
    <name evidence="6 9" type="primary">map</name>
    <name evidence="9" type="ORF">KL86DYS1_30065</name>
</gene>
<dbReference type="PRINTS" id="PR00599">
    <property type="entry name" value="MAPEPTIDASE"/>
</dbReference>
<dbReference type="Pfam" id="PF00557">
    <property type="entry name" value="Peptidase_M24"/>
    <property type="match status" value="1"/>
</dbReference>
<evidence type="ECO:0000256" key="5">
    <source>
        <dbReference type="ARBA" id="ARBA00022801"/>
    </source>
</evidence>
<dbReference type="GO" id="GO:0006508">
    <property type="term" value="P:proteolysis"/>
    <property type="evidence" value="ECO:0007669"/>
    <property type="project" value="UniProtKB-KW"/>
</dbReference>
<comment type="similarity">
    <text evidence="6">Belongs to the peptidase M24A family. Methionine aminopeptidase type 1 subfamily.</text>
</comment>
<dbReference type="EMBL" id="FLUM01000003">
    <property type="protein sequence ID" value="SBW01717.1"/>
    <property type="molecule type" value="Genomic_DNA"/>
</dbReference>
<protein>
    <recommendedName>
        <fullName evidence="6 7">Methionine aminopeptidase</fullName>
        <shortName evidence="6">MAP</shortName>
        <shortName evidence="6">MetAP</shortName>
        <ecNumber evidence="6 7">3.4.11.18</ecNumber>
    </recommendedName>
    <alternativeName>
        <fullName evidence="6">Peptidase M</fullName>
    </alternativeName>
</protein>
<feature type="binding site" evidence="6">
    <location>
        <position position="83"/>
    </location>
    <ligand>
        <name>substrate</name>
    </ligand>
</feature>
<dbReference type="GO" id="GO:0004239">
    <property type="term" value="F:initiator methionyl aminopeptidase activity"/>
    <property type="evidence" value="ECO:0007669"/>
    <property type="project" value="UniProtKB-UniRule"/>
</dbReference>
<dbReference type="GO" id="GO:0070006">
    <property type="term" value="F:metalloaminopeptidase activity"/>
    <property type="evidence" value="ECO:0007669"/>
    <property type="project" value="UniProtKB-UniRule"/>
</dbReference>
<comment type="function">
    <text evidence="1 6">Removes the N-terminal methionine from nascent proteins. The N-terminal methionine is often cleaved when the second residue in the primary sequence is small and uncharged (Met-Ala-, Cys, Gly, Pro, Ser, Thr, or Val). Requires deformylation of the N(alpha)-formylated initiator methionine before it can be hydrolyzed.</text>
</comment>
<feature type="binding site" evidence="6">
    <location>
        <position position="238"/>
    </location>
    <ligand>
        <name>a divalent metal cation</name>
        <dbReference type="ChEBI" id="CHEBI:60240"/>
        <label>1</label>
    </ligand>
</feature>
<keyword evidence="3 6" id="KW-0645">Protease</keyword>
<keyword evidence="5 6" id="KW-0378">Hydrolase</keyword>
<feature type="binding site" evidence="6">
    <location>
        <position position="111"/>
    </location>
    <ligand>
        <name>a divalent metal cation</name>
        <dbReference type="ChEBI" id="CHEBI:60240"/>
        <label>2</label>
        <note>catalytic</note>
    </ligand>
</feature>
<keyword evidence="4 6" id="KW-0479">Metal-binding</keyword>
<dbReference type="InterPro" id="IPR002467">
    <property type="entry name" value="Pept_M24A_MAP1"/>
</dbReference>
<comment type="cofactor">
    <cofactor evidence="6">
        <name>Co(2+)</name>
        <dbReference type="ChEBI" id="CHEBI:48828"/>
    </cofactor>
    <cofactor evidence="6">
        <name>Zn(2+)</name>
        <dbReference type="ChEBI" id="CHEBI:29105"/>
    </cofactor>
    <cofactor evidence="6">
        <name>Mn(2+)</name>
        <dbReference type="ChEBI" id="CHEBI:29035"/>
    </cofactor>
    <cofactor evidence="6">
        <name>Fe(2+)</name>
        <dbReference type="ChEBI" id="CHEBI:29033"/>
    </cofactor>
    <text evidence="6">Binds 2 divalent metal cations per subunit. Has a high-affinity and a low affinity metal-binding site. The true nature of the physiological cofactor is under debate. The enzyme is active with cobalt, zinc, manganese or divalent iron ions. Most likely, methionine aminopeptidases function as mononuclear Fe(2+)-metalloproteases under physiological conditions, and the catalytically relevant metal-binding site has been assigned to the histidine-containing high-affinity site.</text>
</comment>
<dbReference type="Gene3D" id="3.90.230.10">
    <property type="entry name" value="Creatinase/methionine aminopeptidase superfamily"/>
    <property type="match status" value="1"/>
</dbReference>
<evidence type="ECO:0000256" key="1">
    <source>
        <dbReference type="ARBA" id="ARBA00002521"/>
    </source>
</evidence>
<feature type="binding site" evidence="6">
    <location>
        <position position="207"/>
    </location>
    <ligand>
        <name>a divalent metal cation</name>
        <dbReference type="ChEBI" id="CHEBI:60240"/>
        <label>2</label>
        <note>catalytic</note>
    </ligand>
</feature>
<dbReference type="PANTHER" id="PTHR43330">
    <property type="entry name" value="METHIONINE AMINOPEPTIDASE"/>
    <property type="match status" value="1"/>
</dbReference>
<dbReference type="CDD" id="cd01086">
    <property type="entry name" value="MetAP1"/>
    <property type="match status" value="1"/>
</dbReference>
<keyword evidence="2 6" id="KW-0031">Aminopeptidase</keyword>
<reference evidence="9" key="1">
    <citation type="submission" date="2016-04" db="EMBL/GenBank/DDBJ databases">
        <authorList>
            <person name="Evans L.H."/>
            <person name="Alamgir A."/>
            <person name="Owens N."/>
            <person name="Weber N.D."/>
            <person name="Virtaneva K."/>
            <person name="Barbian K."/>
            <person name="Babar A."/>
            <person name="Rosenke K."/>
        </authorList>
    </citation>
    <scope>NUCLEOTIDE SEQUENCE</scope>
    <source>
        <strain evidence="9">86-1</strain>
    </source>
</reference>
<evidence type="ECO:0000313" key="9">
    <source>
        <dbReference type="EMBL" id="SBW01717.1"/>
    </source>
</evidence>
<evidence type="ECO:0000256" key="7">
    <source>
        <dbReference type="RuleBase" id="RU003653"/>
    </source>
</evidence>
<feature type="domain" description="Peptidase M24" evidence="8">
    <location>
        <begin position="11"/>
        <end position="244"/>
    </location>
</feature>
<dbReference type="EC" id="3.4.11.18" evidence="6 7"/>
<comment type="catalytic activity">
    <reaction evidence="6 7">
        <text>Release of N-terminal amino acids, preferentially methionine, from peptides and arylamides.</text>
        <dbReference type="EC" id="3.4.11.18"/>
    </reaction>
</comment>
<organism evidence="9">
    <name type="scientific">uncultured Dysgonomonas sp</name>
    <dbReference type="NCBI Taxonomy" id="206096"/>
    <lineage>
        <taxon>Bacteria</taxon>
        <taxon>Pseudomonadati</taxon>
        <taxon>Bacteroidota</taxon>
        <taxon>Bacteroidia</taxon>
        <taxon>Bacteroidales</taxon>
        <taxon>Dysgonomonadaceae</taxon>
        <taxon>Dysgonomonas</taxon>
        <taxon>environmental samples</taxon>
    </lineage>
</organism>
<evidence type="ECO:0000256" key="6">
    <source>
        <dbReference type="HAMAP-Rule" id="MF_01974"/>
    </source>
</evidence>
<evidence type="ECO:0000256" key="2">
    <source>
        <dbReference type="ARBA" id="ARBA00022438"/>
    </source>
</evidence>
<feature type="binding site" evidence="6">
    <location>
        <position position="100"/>
    </location>
    <ligand>
        <name>a divalent metal cation</name>
        <dbReference type="ChEBI" id="CHEBI:60240"/>
        <label>1</label>
    </ligand>
</feature>
<feature type="binding site" evidence="6">
    <location>
        <position position="181"/>
    </location>
    <ligand>
        <name>substrate</name>
    </ligand>
</feature>
<dbReference type="GO" id="GO:0005829">
    <property type="term" value="C:cytosol"/>
    <property type="evidence" value="ECO:0007669"/>
    <property type="project" value="TreeGrafter"/>
</dbReference>
<proteinExistence type="inferred from homology"/>
<sequence length="266" mass="28991">MIFLKTDEEIELMREANRLVGMTLGEMAKHIKPGITPAQLDKIAKEFIQDHGARPSFLGYKGAPGAVDFPGAICASVNEQVVHGFPTDYVLKDGDIISVDCGTEKNGFCGDSAYTFCVGEVAEDVKALLRATKEALYKGIEKAVDGNRIGDIGDAVQTYCEKRGYSVVRELVGHGIGRKMHEAPEVPNYGRRGTGPLLKKGMCIAIEPMINMGSKNVVFESDGWTIRTRDRKPSAHFEHTVAIRQGKADILSTFEFVEAVLGNNAI</sequence>
<dbReference type="AlphaFoldDB" id="A0A212JQL2"/>
<evidence type="ECO:0000256" key="4">
    <source>
        <dbReference type="ARBA" id="ARBA00022723"/>
    </source>
</evidence>
<dbReference type="GO" id="GO:0046872">
    <property type="term" value="F:metal ion binding"/>
    <property type="evidence" value="ECO:0007669"/>
    <property type="project" value="UniProtKB-UniRule"/>
</dbReference>
<comment type="subunit">
    <text evidence="6">Monomer.</text>
</comment>
<dbReference type="HAMAP" id="MF_01974">
    <property type="entry name" value="MetAP_1"/>
    <property type="match status" value="1"/>
</dbReference>
<dbReference type="InterPro" id="IPR000994">
    <property type="entry name" value="Pept_M24"/>
</dbReference>
<dbReference type="InterPro" id="IPR001714">
    <property type="entry name" value="Pept_M24_MAP"/>
</dbReference>
<dbReference type="PANTHER" id="PTHR43330:SF27">
    <property type="entry name" value="METHIONINE AMINOPEPTIDASE"/>
    <property type="match status" value="1"/>
</dbReference>
<dbReference type="RefSeq" id="WP_296941755.1">
    <property type="nucleotide sequence ID" value="NZ_LT599032.1"/>
</dbReference>
<dbReference type="InterPro" id="IPR036005">
    <property type="entry name" value="Creatinase/aminopeptidase-like"/>
</dbReference>
<feature type="binding site" evidence="6">
    <location>
        <position position="238"/>
    </location>
    <ligand>
        <name>a divalent metal cation</name>
        <dbReference type="ChEBI" id="CHEBI:60240"/>
        <label>2</label>
        <note>catalytic</note>
    </ligand>
</feature>
<evidence type="ECO:0000256" key="3">
    <source>
        <dbReference type="ARBA" id="ARBA00022670"/>
    </source>
</evidence>
<feature type="binding site" evidence="6">
    <location>
        <position position="111"/>
    </location>
    <ligand>
        <name>a divalent metal cation</name>
        <dbReference type="ChEBI" id="CHEBI:60240"/>
        <label>1</label>
    </ligand>
</feature>
<dbReference type="SUPFAM" id="SSF55920">
    <property type="entry name" value="Creatinase/aminopeptidase"/>
    <property type="match status" value="1"/>
</dbReference>
<feature type="binding site" evidence="6">
    <location>
        <position position="174"/>
    </location>
    <ligand>
        <name>a divalent metal cation</name>
        <dbReference type="ChEBI" id="CHEBI:60240"/>
        <label>2</label>
        <note>catalytic</note>
    </ligand>
</feature>
<name>A0A212JQL2_9BACT</name>
<accession>A0A212JQL2</accession>
<dbReference type="NCBIfam" id="TIGR00500">
    <property type="entry name" value="met_pdase_I"/>
    <property type="match status" value="1"/>
</dbReference>
<evidence type="ECO:0000259" key="8">
    <source>
        <dbReference type="Pfam" id="PF00557"/>
    </source>
</evidence>